<feature type="domain" description="Methyltransferase type 11" evidence="1">
    <location>
        <begin position="63"/>
        <end position="154"/>
    </location>
</feature>
<name>A0AAU7JHB5_9HYPH</name>
<dbReference type="GO" id="GO:0032259">
    <property type="term" value="P:methylation"/>
    <property type="evidence" value="ECO:0007669"/>
    <property type="project" value="UniProtKB-KW"/>
</dbReference>
<dbReference type="PANTHER" id="PTHR43591">
    <property type="entry name" value="METHYLTRANSFERASE"/>
    <property type="match status" value="1"/>
</dbReference>
<organism evidence="2">
    <name type="scientific">Alsobacter sp. KACC 23698</name>
    <dbReference type="NCBI Taxonomy" id="3149229"/>
    <lineage>
        <taxon>Bacteria</taxon>
        <taxon>Pseudomonadati</taxon>
        <taxon>Pseudomonadota</taxon>
        <taxon>Alphaproteobacteria</taxon>
        <taxon>Hyphomicrobiales</taxon>
        <taxon>Alsobacteraceae</taxon>
        <taxon>Alsobacter</taxon>
    </lineage>
</organism>
<dbReference type="PANTHER" id="PTHR43591:SF24">
    <property type="entry name" value="2-METHOXY-6-POLYPRENYL-1,4-BENZOQUINOL METHYLASE, MITOCHONDRIAL"/>
    <property type="match status" value="1"/>
</dbReference>
<dbReference type="EMBL" id="CP157484">
    <property type="protein sequence ID" value="XBO39384.1"/>
    <property type="molecule type" value="Genomic_DNA"/>
</dbReference>
<dbReference type="CDD" id="cd02440">
    <property type="entry name" value="AdoMet_MTases"/>
    <property type="match status" value="1"/>
</dbReference>
<accession>A0AAU7JHB5</accession>
<dbReference type="InterPro" id="IPR029063">
    <property type="entry name" value="SAM-dependent_MTases_sf"/>
</dbReference>
<dbReference type="AlphaFoldDB" id="A0AAU7JHB5"/>
<reference evidence="2" key="1">
    <citation type="submission" date="2024-05" db="EMBL/GenBank/DDBJ databases">
        <authorList>
            <person name="Kim S."/>
            <person name="Heo J."/>
            <person name="Choi H."/>
            <person name="Choi Y."/>
            <person name="Kwon S.-W."/>
            <person name="Kim Y."/>
        </authorList>
    </citation>
    <scope>NUCLEOTIDE SEQUENCE</scope>
    <source>
        <strain evidence="2">KACC 23698</strain>
    </source>
</reference>
<sequence>MPQRLLRTSHIAPPPAASAFADFEFRGWEALSEAYDDVWGPVTAAFAPALLAAAGVRQGSLVLDLACGPGYAARAAEAAGAIVTGLDFSPRMIRLARAASPGIAFATGDAHSLPFAPASFDAVICNFGAQHFADPGRALAEMARVLKPGGSCAFTVWAENCLNCAGDVLDRAVESFASADTEVPRGPDYHQLTNPDGRTRLLRRAGFERTSIRSSLCAVTWRMRSPHDLFEAELRGSVRSGARLREQGEFRLSCIKAAMEADIRGRFASGEGFSLPLAAYVACAQAPDSL</sequence>
<dbReference type="InterPro" id="IPR013216">
    <property type="entry name" value="Methyltransf_11"/>
</dbReference>
<keyword evidence="2" id="KW-0489">Methyltransferase</keyword>
<proteinExistence type="predicted"/>
<protein>
    <submittedName>
        <fullName evidence="2">Class I SAM-dependent methyltransferase</fullName>
        <ecNumber evidence="2">2.1.1.-</ecNumber>
    </submittedName>
</protein>
<evidence type="ECO:0000313" key="2">
    <source>
        <dbReference type="EMBL" id="XBO39384.1"/>
    </source>
</evidence>
<dbReference type="Pfam" id="PF08241">
    <property type="entry name" value="Methyltransf_11"/>
    <property type="match status" value="1"/>
</dbReference>
<dbReference type="GO" id="GO:0008757">
    <property type="term" value="F:S-adenosylmethionine-dependent methyltransferase activity"/>
    <property type="evidence" value="ECO:0007669"/>
    <property type="project" value="InterPro"/>
</dbReference>
<dbReference type="SUPFAM" id="SSF53335">
    <property type="entry name" value="S-adenosyl-L-methionine-dependent methyltransferases"/>
    <property type="match status" value="1"/>
</dbReference>
<dbReference type="Gene3D" id="3.40.50.150">
    <property type="entry name" value="Vaccinia Virus protein VP39"/>
    <property type="match status" value="1"/>
</dbReference>
<gene>
    <name evidence="2" type="ORF">ABEG18_00945</name>
</gene>
<dbReference type="RefSeq" id="WP_406856227.1">
    <property type="nucleotide sequence ID" value="NZ_CP157484.1"/>
</dbReference>
<dbReference type="EC" id="2.1.1.-" evidence="2"/>
<evidence type="ECO:0000259" key="1">
    <source>
        <dbReference type="Pfam" id="PF08241"/>
    </source>
</evidence>
<keyword evidence="2" id="KW-0808">Transferase</keyword>